<dbReference type="GO" id="GO:0005886">
    <property type="term" value="C:plasma membrane"/>
    <property type="evidence" value="ECO:0007669"/>
    <property type="project" value="UniProtKB-SubCell"/>
</dbReference>
<feature type="transmembrane region" description="Helical" evidence="8">
    <location>
        <begin position="200"/>
        <end position="221"/>
    </location>
</feature>
<dbReference type="PANTHER" id="PTHR21716">
    <property type="entry name" value="TRANSMEMBRANE PROTEIN"/>
    <property type="match status" value="1"/>
</dbReference>
<accession>A0A5D3YQE3</accession>
<evidence type="ECO:0000313" key="9">
    <source>
        <dbReference type="EMBL" id="TYP95508.1"/>
    </source>
</evidence>
<evidence type="ECO:0000256" key="1">
    <source>
        <dbReference type="ARBA" id="ARBA00004651"/>
    </source>
</evidence>
<feature type="transmembrane region" description="Helical" evidence="8">
    <location>
        <begin position="143"/>
        <end position="167"/>
    </location>
</feature>
<evidence type="ECO:0000256" key="8">
    <source>
        <dbReference type="SAM" id="Phobius"/>
    </source>
</evidence>
<sequence length="358" mass="39927">MNKPYPFWIKGPAILGGVALLFILLYYGKFILMPLAFAALFAMLLEPISNWLQQYKFNRIAAIITSMFFLGIILAGIISLLSIQLVQFADQLPEANQKIQAVSSDIVQFFENQFNISPDRQIAYFKRGLETVVNKSGQYVTTALGATTNVFTTLGLLPFFVFFMMYYKKMYRTFLHKLWDGKNEAIDSVIDGIQNVTQNYIIGMITVITLLAILNAIGLWIVGIKHVLFFAIFAAILAVIPYIGIIIGSLPAIIYALLFTNSLLNPLGVVAVFAVVQFLEGNFITPNVIGSRVSINPFMALIALIVGGKIWGIAGMILFVPFLGILKCIFDQVEILRPYGYIFGNKREYHPGTEESTN</sequence>
<dbReference type="EMBL" id="VNHY01000001">
    <property type="protein sequence ID" value="TYP95508.1"/>
    <property type="molecule type" value="Genomic_DNA"/>
</dbReference>
<comment type="subcellular location">
    <subcellularLocation>
        <location evidence="1">Cell membrane</location>
        <topology evidence="1">Multi-pass membrane protein</topology>
    </subcellularLocation>
</comment>
<dbReference type="InterPro" id="IPR002549">
    <property type="entry name" value="AI-2E-like"/>
</dbReference>
<feature type="transmembrane region" description="Helical" evidence="8">
    <location>
        <begin position="298"/>
        <end position="326"/>
    </location>
</feature>
<dbReference type="RefSeq" id="WP_148898175.1">
    <property type="nucleotide sequence ID" value="NZ_VNHY01000001.1"/>
</dbReference>
<keyword evidence="6 8" id="KW-1133">Transmembrane helix</keyword>
<proteinExistence type="inferred from homology"/>
<dbReference type="PANTHER" id="PTHR21716:SF53">
    <property type="entry name" value="PERMEASE PERM-RELATED"/>
    <property type="match status" value="1"/>
</dbReference>
<evidence type="ECO:0000256" key="4">
    <source>
        <dbReference type="ARBA" id="ARBA00022475"/>
    </source>
</evidence>
<evidence type="ECO:0000256" key="3">
    <source>
        <dbReference type="ARBA" id="ARBA00022448"/>
    </source>
</evidence>
<comment type="similarity">
    <text evidence="2">Belongs to the autoinducer-2 exporter (AI-2E) (TC 2.A.86) family.</text>
</comment>
<dbReference type="Pfam" id="PF01594">
    <property type="entry name" value="AI-2E_transport"/>
    <property type="match status" value="1"/>
</dbReference>
<comment type="caution">
    <text evidence="9">The sequence shown here is derived from an EMBL/GenBank/DDBJ whole genome shotgun (WGS) entry which is preliminary data.</text>
</comment>
<name>A0A5D3YQE3_9BACT</name>
<evidence type="ECO:0000313" key="10">
    <source>
        <dbReference type="Proteomes" id="UP000324595"/>
    </source>
</evidence>
<feature type="transmembrane region" description="Helical" evidence="8">
    <location>
        <begin position="254"/>
        <end position="278"/>
    </location>
</feature>
<dbReference type="AlphaFoldDB" id="A0A5D3YQE3"/>
<evidence type="ECO:0000256" key="7">
    <source>
        <dbReference type="ARBA" id="ARBA00023136"/>
    </source>
</evidence>
<keyword evidence="7 8" id="KW-0472">Membrane</keyword>
<protein>
    <submittedName>
        <fullName evidence="9">Putative PurR-regulated permease PerM</fullName>
    </submittedName>
</protein>
<evidence type="ECO:0000256" key="5">
    <source>
        <dbReference type="ARBA" id="ARBA00022692"/>
    </source>
</evidence>
<feature type="transmembrane region" description="Helical" evidence="8">
    <location>
        <begin position="7"/>
        <end position="25"/>
    </location>
</feature>
<reference evidence="9 10" key="1">
    <citation type="submission" date="2019-07" db="EMBL/GenBank/DDBJ databases">
        <title>Genomic Encyclopedia of Archaeal and Bacterial Type Strains, Phase II (KMG-II): from individual species to whole genera.</title>
        <authorList>
            <person name="Goeker M."/>
        </authorList>
    </citation>
    <scope>NUCLEOTIDE SEQUENCE [LARGE SCALE GENOMIC DNA]</scope>
    <source>
        <strain evidence="9 10">DSM 21935</strain>
    </source>
</reference>
<evidence type="ECO:0000256" key="2">
    <source>
        <dbReference type="ARBA" id="ARBA00009773"/>
    </source>
</evidence>
<feature type="transmembrane region" description="Helical" evidence="8">
    <location>
        <begin position="227"/>
        <end position="247"/>
    </location>
</feature>
<dbReference type="OrthoDB" id="9793390at2"/>
<evidence type="ECO:0000256" key="6">
    <source>
        <dbReference type="ARBA" id="ARBA00022989"/>
    </source>
</evidence>
<dbReference type="Proteomes" id="UP000324595">
    <property type="component" value="Unassembled WGS sequence"/>
</dbReference>
<feature type="transmembrane region" description="Helical" evidence="8">
    <location>
        <begin position="31"/>
        <end position="48"/>
    </location>
</feature>
<keyword evidence="5 8" id="KW-0812">Transmembrane</keyword>
<organism evidence="9 10">
    <name type="scientific">Fodinibius salinus</name>
    <dbReference type="NCBI Taxonomy" id="860790"/>
    <lineage>
        <taxon>Bacteria</taxon>
        <taxon>Pseudomonadati</taxon>
        <taxon>Balneolota</taxon>
        <taxon>Balneolia</taxon>
        <taxon>Balneolales</taxon>
        <taxon>Balneolaceae</taxon>
        <taxon>Fodinibius</taxon>
    </lineage>
</organism>
<keyword evidence="3" id="KW-0813">Transport</keyword>
<feature type="transmembrane region" description="Helical" evidence="8">
    <location>
        <begin position="60"/>
        <end position="83"/>
    </location>
</feature>
<gene>
    <name evidence="9" type="ORF">LX73_0815</name>
</gene>
<keyword evidence="10" id="KW-1185">Reference proteome</keyword>
<keyword evidence="4" id="KW-1003">Cell membrane</keyword>